<evidence type="ECO:0000313" key="2">
    <source>
        <dbReference type="EMBL" id="BAQ25508.1"/>
    </source>
</evidence>
<proteinExistence type="predicted"/>
<dbReference type="PROSITE" id="PS50075">
    <property type="entry name" value="CARRIER"/>
    <property type="match status" value="1"/>
</dbReference>
<dbReference type="InterPro" id="IPR009081">
    <property type="entry name" value="PP-bd_ACP"/>
</dbReference>
<dbReference type="Pfam" id="PF00550">
    <property type="entry name" value="PP-binding"/>
    <property type="match status" value="1"/>
</dbReference>
<dbReference type="EMBL" id="LC021382">
    <property type="protein sequence ID" value="BAQ25508.1"/>
    <property type="molecule type" value="Genomic_DNA"/>
</dbReference>
<dbReference type="Gene3D" id="1.10.1200.10">
    <property type="entry name" value="ACP-like"/>
    <property type="match status" value="1"/>
</dbReference>
<evidence type="ECO:0000259" key="1">
    <source>
        <dbReference type="PROSITE" id="PS50075"/>
    </source>
</evidence>
<accession>A0A0B6VQ00</accession>
<name>A0A0B6VQ00_9ACTN</name>
<sequence length="86" mass="9293">MSEDDVSAALTTFIKENLAQDAPYDIDEDTPLLELGILDSLKTAMLLNYIRDGLGTPVPPQLIDAANFRSIRTIAALVGSLTSTRN</sequence>
<dbReference type="SUPFAM" id="SSF47336">
    <property type="entry name" value="ACP-like"/>
    <property type="match status" value="1"/>
</dbReference>
<dbReference type="InterPro" id="IPR036736">
    <property type="entry name" value="ACP-like_sf"/>
</dbReference>
<reference evidence="2" key="1">
    <citation type="submission" date="2015-01" db="EMBL/GenBank/DDBJ databases">
        <title>Characterization of the biosynthetic gene cluster for maklamicin, a spirotetronate-class antibiotic of the endophytic Micromonospora sp. GMKU326.</title>
        <authorList>
            <person name="Kitani S."/>
            <person name="Ratama D."/>
            <person name="Hashimoto J."/>
            <person name="Thamchaipenet A."/>
            <person name="Igarashi Y."/>
            <person name="Shin-ya K."/>
            <person name="Ikeda H."/>
            <person name="Nihira T."/>
        </authorList>
    </citation>
    <scope>NUCLEOTIDE SEQUENCE</scope>
    <source>
        <strain evidence="2">GMKU326</strain>
    </source>
</reference>
<organism evidence="2">
    <name type="scientific">Micromonospora sp. GMKU326</name>
    <dbReference type="NCBI Taxonomy" id="718015"/>
    <lineage>
        <taxon>Bacteria</taxon>
        <taxon>Bacillati</taxon>
        <taxon>Actinomycetota</taxon>
        <taxon>Actinomycetes</taxon>
        <taxon>Micromonosporales</taxon>
        <taxon>Micromonosporaceae</taxon>
        <taxon>Micromonospora</taxon>
    </lineage>
</organism>
<dbReference type="AlphaFoldDB" id="A0A0B6VQ00"/>
<feature type="domain" description="Carrier" evidence="1">
    <location>
        <begin position="4"/>
        <end position="85"/>
    </location>
</feature>
<protein>
    <submittedName>
        <fullName evidence="2">Acyl carrier protein</fullName>
    </submittedName>
</protein>